<dbReference type="GO" id="GO:0008270">
    <property type="term" value="F:zinc ion binding"/>
    <property type="evidence" value="ECO:0007669"/>
    <property type="project" value="InterPro"/>
</dbReference>
<evidence type="ECO:0000256" key="6">
    <source>
        <dbReference type="PROSITE-ProRule" id="PRU01379"/>
    </source>
</evidence>
<dbReference type="Proteomes" id="UP001295423">
    <property type="component" value="Unassembled WGS sequence"/>
</dbReference>
<evidence type="ECO:0000259" key="8">
    <source>
        <dbReference type="PROSITE" id="PS52035"/>
    </source>
</evidence>
<proteinExistence type="inferred from homology"/>
<evidence type="ECO:0000256" key="1">
    <source>
        <dbReference type="ARBA" id="ARBA00001947"/>
    </source>
</evidence>
<dbReference type="GO" id="GO:0006508">
    <property type="term" value="P:proteolysis"/>
    <property type="evidence" value="ECO:0007669"/>
    <property type="project" value="InterPro"/>
</dbReference>
<name>A0AAD2FF10_9STRA</name>
<reference evidence="9" key="1">
    <citation type="submission" date="2023-08" db="EMBL/GenBank/DDBJ databases">
        <authorList>
            <person name="Audoor S."/>
            <person name="Bilcke G."/>
        </authorList>
    </citation>
    <scope>NUCLEOTIDE SEQUENCE</scope>
</reference>
<accession>A0AAD2FF10</accession>
<dbReference type="GO" id="GO:0016788">
    <property type="term" value="F:hydrolase activity, acting on ester bonds"/>
    <property type="evidence" value="ECO:0007669"/>
    <property type="project" value="InterPro"/>
</dbReference>
<dbReference type="PROSITE" id="PS52035">
    <property type="entry name" value="PEPTIDASE_M14"/>
    <property type="match status" value="1"/>
</dbReference>
<comment type="caution">
    <text evidence="9">The sequence shown here is derived from an EMBL/GenBank/DDBJ whole genome shotgun (WGS) entry which is preliminary data.</text>
</comment>
<dbReference type="Gene3D" id="3.40.630.10">
    <property type="entry name" value="Zn peptidases"/>
    <property type="match status" value="1"/>
</dbReference>
<dbReference type="InterPro" id="IPR000834">
    <property type="entry name" value="Peptidase_M14"/>
</dbReference>
<evidence type="ECO:0000256" key="5">
    <source>
        <dbReference type="ARBA" id="ARBA00022833"/>
    </source>
</evidence>
<sequence>MGILHENDAAPPKDIQRYYPIGTPGKPWTKEEDDEWKKLTKLQRSYKEEVLDKLTAMQVDSSSNNEEWFEIKQYGSLSHNPSKYPLMAVQSKAFDATKPFVLVTGGVHGYETSGVQGAIQFLTQEAAKYAKDFNLVILPCVSPWAYEHIQRWDAELLDPNRSFQPDDESKQTEESKALISHLKQIEESAKKSNDIGETKPKYFWKCHVDLHETTNTDATEFMPAKHAKAGLPYEGEVIPDGFYLVANNANPQLEFHQAVIDKVKKVTHIAPPDENGDIIGEPVVQEGVIQVPARELGLCGGVTLGEYATTTEVYPDSPKATDEICNRAQVASVVGALEYILTKAG</sequence>
<evidence type="ECO:0000313" key="9">
    <source>
        <dbReference type="EMBL" id="CAJ1934019.1"/>
    </source>
</evidence>
<keyword evidence="10" id="KW-1185">Reference proteome</keyword>
<keyword evidence="5" id="KW-0862">Zinc</keyword>
<dbReference type="GO" id="GO:0004181">
    <property type="term" value="F:metallocarboxypeptidase activity"/>
    <property type="evidence" value="ECO:0007669"/>
    <property type="project" value="InterPro"/>
</dbReference>
<comment type="caution">
    <text evidence="6">Lacks conserved residue(s) required for the propagation of feature annotation.</text>
</comment>
<evidence type="ECO:0000256" key="2">
    <source>
        <dbReference type="ARBA" id="ARBA00005988"/>
    </source>
</evidence>
<dbReference type="InterPro" id="IPR055438">
    <property type="entry name" value="AstE_AspA_cat"/>
</dbReference>
<dbReference type="SUPFAM" id="SSF53187">
    <property type="entry name" value="Zn-dependent exopeptidases"/>
    <property type="match status" value="1"/>
</dbReference>
<evidence type="ECO:0000256" key="7">
    <source>
        <dbReference type="SAM" id="MobiDB-lite"/>
    </source>
</evidence>
<evidence type="ECO:0000313" key="10">
    <source>
        <dbReference type="Proteomes" id="UP001295423"/>
    </source>
</evidence>
<dbReference type="Pfam" id="PF24827">
    <property type="entry name" value="AstE_AspA_cat"/>
    <property type="match status" value="1"/>
</dbReference>
<keyword evidence="4" id="KW-0378">Hydrolase</keyword>
<comment type="cofactor">
    <cofactor evidence="1">
        <name>Zn(2+)</name>
        <dbReference type="ChEBI" id="CHEBI:29105"/>
    </cofactor>
</comment>
<feature type="region of interest" description="Disordered" evidence="7">
    <location>
        <begin position="1"/>
        <end position="31"/>
    </location>
</feature>
<protein>
    <recommendedName>
        <fullName evidence="8">Peptidase M14 domain-containing protein</fullName>
    </recommendedName>
</protein>
<gene>
    <name evidence="9" type="ORF">CYCCA115_LOCUS3559</name>
</gene>
<dbReference type="EMBL" id="CAKOGP040000324">
    <property type="protein sequence ID" value="CAJ1934019.1"/>
    <property type="molecule type" value="Genomic_DNA"/>
</dbReference>
<evidence type="ECO:0000256" key="3">
    <source>
        <dbReference type="ARBA" id="ARBA00022723"/>
    </source>
</evidence>
<keyword evidence="3" id="KW-0479">Metal-binding</keyword>
<evidence type="ECO:0000256" key="4">
    <source>
        <dbReference type="ARBA" id="ARBA00022801"/>
    </source>
</evidence>
<dbReference type="CDD" id="cd06231">
    <property type="entry name" value="M14_REP34-like"/>
    <property type="match status" value="1"/>
</dbReference>
<comment type="similarity">
    <text evidence="2 6">Belongs to the peptidase M14 family.</text>
</comment>
<feature type="domain" description="Peptidase M14" evidence="8">
    <location>
        <begin position="44"/>
        <end position="345"/>
    </location>
</feature>
<organism evidence="9 10">
    <name type="scientific">Cylindrotheca closterium</name>
    <dbReference type="NCBI Taxonomy" id="2856"/>
    <lineage>
        <taxon>Eukaryota</taxon>
        <taxon>Sar</taxon>
        <taxon>Stramenopiles</taxon>
        <taxon>Ochrophyta</taxon>
        <taxon>Bacillariophyta</taxon>
        <taxon>Bacillariophyceae</taxon>
        <taxon>Bacillariophycidae</taxon>
        <taxon>Bacillariales</taxon>
        <taxon>Bacillariaceae</taxon>
        <taxon>Cylindrotheca</taxon>
    </lineage>
</organism>
<dbReference type="AlphaFoldDB" id="A0AAD2FF10"/>